<feature type="repeat" description="HEAT" evidence="2">
    <location>
        <begin position="104"/>
        <end position="142"/>
    </location>
</feature>
<dbReference type="PANTHER" id="PTHR31355:SF22">
    <property type="entry name" value="TORTIFOLIA1-LIKE PROTEIN 2"/>
    <property type="match status" value="1"/>
</dbReference>
<organism evidence="5 6">
    <name type="scientific">Stephania cephalantha</name>
    <dbReference type="NCBI Taxonomy" id="152367"/>
    <lineage>
        <taxon>Eukaryota</taxon>
        <taxon>Viridiplantae</taxon>
        <taxon>Streptophyta</taxon>
        <taxon>Embryophyta</taxon>
        <taxon>Tracheophyta</taxon>
        <taxon>Spermatophyta</taxon>
        <taxon>Magnoliopsida</taxon>
        <taxon>Ranunculales</taxon>
        <taxon>Menispermaceae</taxon>
        <taxon>Menispermoideae</taxon>
        <taxon>Cissampelideae</taxon>
        <taxon>Stephania</taxon>
    </lineage>
</organism>
<dbReference type="InterPro" id="IPR011989">
    <property type="entry name" value="ARM-like"/>
</dbReference>
<gene>
    <name evidence="5" type="ORF">Scep_023097</name>
</gene>
<accession>A0AAP0EWW8</accession>
<keyword evidence="1" id="KW-0677">Repeat</keyword>
<dbReference type="InterPro" id="IPR016024">
    <property type="entry name" value="ARM-type_fold"/>
</dbReference>
<sequence length="816" mass="89479">MKTNGHSKPKGGARVNPQKAIFEQKHRVILALNKLADRDTYQIGVEELEKIVETLTPEGLPSFLSCVIETDAEQKSAVRKECIRVLGMLARFHGDFLGPYLGKMIGSIVKRLKDPDSVVRDACVEAVGVLASVMCNQMAASEETFVLLVKPLFEALGEQNRQVQFGSALCLASVADNAYNPPVAVLLRMLTRILKLLKNPHFMAKPALIELIRSLIQAGGAPTKNALSPAISTLQDALKSSEWTTRKAASMGLASIALTGNPLLESLKASCIHSLESCRFDKVKPVRDSVLQALQDWRNLPSSDSPALSEAGSSTIENSCGGDGYDITGANSGWNPVKKVIPLAARKTCQNRVHKAQNLKSNDWHVEIAFPRTLAPLADTQNEESEDSNFIKSCERPNVDTTSIQVIDYDYVPLDDKPECSSSYVVSGEVGTKCDTGSNSKFLEKDALVNPTGTIHRSAVDNVGHEEICFERHQERRSMDSTVTEVSSHIRHGCCSQTANAIVFIQKQLLDIENKQTNLMNLVQGFMGSTMDSLSMLQSKVLGLEHVVDKMAHDLAHGANYSDIVTSKLLNKNQNACSSPRISNCTPRPSVDISSKRSSLLGSKNRDLLGEISTSRSSTSDRGVQMLKDTSVKNLKSCVNKGTQRVRLEPQPTDSQTRKAEIAISSFKYSASVRDNSFERKNNLRKRVKDFLCAGDLNSAFVEVICSGDDAVLIELIDRTGPVLERLSHEAVGEILSILAAHFLDQRFLGSIIPWLQQVVDLSNTHGADYLGLSVKEKREFFCAIQDAAAMDFLNPSDKRSVIQLAVRLRQVWGKS</sequence>
<name>A0AAP0EWW8_9MAGN</name>
<dbReference type="Gene3D" id="1.25.10.10">
    <property type="entry name" value="Leucine-rich Repeat Variant"/>
    <property type="match status" value="1"/>
</dbReference>
<dbReference type="GO" id="GO:0008017">
    <property type="term" value="F:microtubule binding"/>
    <property type="evidence" value="ECO:0007669"/>
    <property type="project" value="InterPro"/>
</dbReference>
<dbReference type="InterPro" id="IPR034085">
    <property type="entry name" value="TOG"/>
</dbReference>
<reference evidence="5 6" key="1">
    <citation type="submission" date="2024-01" db="EMBL/GenBank/DDBJ databases">
        <title>Genome assemblies of Stephania.</title>
        <authorList>
            <person name="Yang L."/>
        </authorList>
    </citation>
    <scope>NUCLEOTIDE SEQUENCE [LARGE SCALE GENOMIC DNA]</scope>
    <source>
        <strain evidence="5">JXDWG</strain>
        <tissue evidence="5">Leaf</tissue>
    </source>
</reference>
<proteinExistence type="predicted"/>
<evidence type="ECO:0000259" key="4">
    <source>
        <dbReference type="SMART" id="SM01349"/>
    </source>
</evidence>
<dbReference type="Proteomes" id="UP001419268">
    <property type="component" value="Unassembled WGS sequence"/>
</dbReference>
<evidence type="ECO:0000256" key="3">
    <source>
        <dbReference type="SAM" id="MobiDB-lite"/>
    </source>
</evidence>
<feature type="domain" description="TOG" evidence="4">
    <location>
        <begin position="46"/>
        <end position="289"/>
    </location>
</feature>
<dbReference type="GO" id="GO:0005874">
    <property type="term" value="C:microtubule"/>
    <property type="evidence" value="ECO:0007669"/>
    <property type="project" value="InterPro"/>
</dbReference>
<feature type="region of interest" description="Disordered" evidence="3">
    <location>
        <begin position="578"/>
        <end position="597"/>
    </location>
</feature>
<dbReference type="InterPro" id="IPR057599">
    <property type="entry name" value="TORTIFOLIA1/TORL1-2_C"/>
</dbReference>
<evidence type="ECO:0000256" key="1">
    <source>
        <dbReference type="ARBA" id="ARBA00022737"/>
    </source>
</evidence>
<dbReference type="PROSITE" id="PS50077">
    <property type="entry name" value="HEAT_REPEAT"/>
    <property type="match status" value="1"/>
</dbReference>
<evidence type="ECO:0000313" key="6">
    <source>
        <dbReference type="Proteomes" id="UP001419268"/>
    </source>
</evidence>
<dbReference type="InterPro" id="IPR057600">
    <property type="entry name" value="TORTIFOLIA1/SINE1-2_N"/>
</dbReference>
<evidence type="ECO:0000256" key="2">
    <source>
        <dbReference type="PROSITE-ProRule" id="PRU00103"/>
    </source>
</evidence>
<protein>
    <recommendedName>
        <fullName evidence="4">TOG domain-containing protein</fullName>
    </recommendedName>
</protein>
<dbReference type="EMBL" id="JBBNAG010000010">
    <property type="protein sequence ID" value="KAK9099667.1"/>
    <property type="molecule type" value="Genomic_DNA"/>
</dbReference>
<dbReference type="Pfam" id="PF24713">
    <property type="entry name" value="TOR1L1_C"/>
    <property type="match status" value="1"/>
</dbReference>
<dbReference type="AlphaFoldDB" id="A0AAP0EWW8"/>
<dbReference type="PANTHER" id="PTHR31355">
    <property type="entry name" value="MICROTUBULE-ASSOCIATED PROTEIN TORTIFOLIA1"/>
    <property type="match status" value="1"/>
</dbReference>
<dbReference type="InterPro" id="IPR033337">
    <property type="entry name" value="TORTIFOLIA1/SINE1-2"/>
</dbReference>
<dbReference type="Pfam" id="PF24714">
    <property type="entry name" value="TOR1L1_N"/>
    <property type="match status" value="1"/>
</dbReference>
<dbReference type="SUPFAM" id="SSF48371">
    <property type="entry name" value="ARM repeat"/>
    <property type="match status" value="1"/>
</dbReference>
<keyword evidence="6" id="KW-1185">Reference proteome</keyword>
<dbReference type="SMART" id="SM01349">
    <property type="entry name" value="TOG"/>
    <property type="match status" value="1"/>
</dbReference>
<evidence type="ECO:0000313" key="5">
    <source>
        <dbReference type="EMBL" id="KAK9099667.1"/>
    </source>
</evidence>
<dbReference type="InterPro" id="IPR021133">
    <property type="entry name" value="HEAT_type_2"/>
</dbReference>
<comment type="caution">
    <text evidence="5">The sequence shown here is derived from an EMBL/GenBank/DDBJ whole genome shotgun (WGS) entry which is preliminary data.</text>
</comment>